<feature type="transmembrane region" description="Helical" evidence="1">
    <location>
        <begin position="207"/>
        <end position="227"/>
    </location>
</feature>
<dbReference type="EMBL" id="CP126172">
    <property type="protein sequence ID" value="WOS41354.1"/>
    <property type="molecule type" value="Genomic_DNA"/>
</dbReference>
<dbReference type="Pfam" id="PF13593">
    <property type="entry name" value="SBF_like"/>
    <property type="match status" value="1"/>
</dbReference>
<dbReference type="PANTHER" id="PTHR18640">
    <property type="entry name" value="SOLUTE CARRIER FAMILY 10 MEMBER 7"/>
    <property type="match status" value="1"/>
</dbReference>
<reference evidence="2 3" key="1">
    <citation type="submission" date="2023-05" db="EMBL/GenBank/DDBJ databases">
        <title>Xanthomonas rydalmerenesis sp. nov., a novel Xanthomonas species isolated from Fragaria x ananassa.</title>
        <authorList>
            <person name="McKnight D.J.E."/>
            <person name="Wong-Bajracharya J."/>
            <person name="Okoh E.B."/>
            <person name="Snijders F."/>
            <person name="Lidbetter F."/>
            <person name="Webster J."/>
            <person name="Djordjevic S.P."/>
            <person name="Bogema D.R."/>
            <person name="Chapman T.A."/>
        </authorList>
    </citation>
    <scope>NUCLEOTIDE SEQUENCE [LARGE SCALE GENOMIC DNA]</scope>
    <source>
        <strain evidence="2 3">DAR34883</strain>
    </source>
</reference>
<feature type="transmembrane region" description="Helical" evidence="1">
    <location>
        <begin position="134"/>
        <end position="156"/>
    </location>
</feature>
<evidence type="ECO:0000313" key="2">
    <source>
        <dbReference type="EMBL" id="WOS41354.1"/>
    </source>
</evidence>
<gene>
    <name evidence="2" type="ORF">QN243_02425</name>
</gene>
<accession>A0ABZ0JQV3</accession>
<keyword evidence="1" id="KW-1133">Transmembrane helix</keyword>
<evidence type="ECO:0000313" key="3">
    <source>
        <dbReference type="Proteomes" id="UP001302020"/>
    </source>
</evidence>
<feature type="transmembrane region" description="Helical" evidence="1">
    <location>
        <begin position="233"/>
        <end position="254"/>
    </location>
</feature>
<dbReference type="InterPro" id="IPR038770">
    <property type="entry name" value="Na+/solute_symporter_sf"/>
</dbReference>
<dbReference type="PANTHER" id="PTHR18640:SF5">
    <property type="entry name" value="SODIUM_BILE ACID COTRANSPORTER 7"/>
    <property type="match status" value="1"/>
</dbReference>
<sequence>MIKSWLARLRIEPFTLALLCTVLLASLLPVQGRAASVMDVVTDLAIAALFFLHGARLSREAIVAGALHWRLHLTIFAATFILFPLLGLLFKPLSHWLLTPDLYIGVLFLCTLPSTVQSSIAFTSMAGGNVPAAVCSASLSSLLGVFLTPLLMGVLSDAQSAIANPLEAMGKIMLQLLVPFVAGHLLQRWIGGWVERRRAVLRYTDQSTILLVVYTAFSAAVVEGLWHKTPLPALLGVAVVGAVLLALAMTLITFGARRLGFSREDEIPIVFCGSKKSLATGVPMAKVLFASGSLGAIVLPVMIYHQIQLIVCAVIAQRYARAAKVEAEAQH</sequence>
<keyword evidence="1" id="KW-0472">Membrane</keyword>
<dbReference type="InterPro" id="IPR016833">
    <property type="entry name" value="Put_Na-Bile_cotransptr"/>
</dbReference>
<dbReference type="Proteomes" id="UP001302020">
    <property type="component" value="Chromosome"/>
</dbReference>
<feature type="transmembrane region" description="Helical" evidence="1">
    <location>
        <begin position="71"/>
        <end position="90"/>
    </location>
</feature>
<keyword evidence="1" id="KW-0812">Transmembrane</keyword>
<evidence type="ECO:0000256" key="1">
    <source>
        <dbReference type="SAM" id="Phobius"/>
    </source>
</evidence>
<proteinExistence type="predicted"/>
<name>A0ABZ0JQV3_9XANT</name>
<dbReference type="Gene3D" id="1.20.1530.20">
    <property type="match status" value="1"/>
</dbReference>
<dbReference type="RefSeq" id="WP_160968802.1">
    <property type="nucleotide sequence ID" value="NZ_CP126170.1"/>
</dbReference>
<feature type="transmembrane region" description="Helical" evidence="1">
    <location>
        <begin position="102"/>
        <end position="122"/>
    </location>
</feature>
<keyword evidence="3" id="KW-1185">Reference proteome</keyword>
<protein>
    <submittedName>
        <fullName evidence="2">Bile acid:sodium symporter family protein</fullName>
    </submittedName>
</protein>
<dbReference type="PIRSF" id="PIRSF026166">
    <property type="entry name" value="UCP026166"/>
    <property type="match status" value="1"/>
</dbReference>
<organism evidence="2 3">
    <name type="scientific">Xanthomonas rydalmerensis</name>
    <dbReference type="NCBI Taxonomy" id="3046274"/>
    <lineage>
        <taxon>Bacteria</taxon>
        <taxon>Pseudomonadati</taxon>
        <taxon>Pseudomonadota</taxon>
        <taxon>Gammaproteobacteria</taxon>
        <taxon>Lysobacterales</taxon>
        <taxon>Lysobacteraceae</taxon>
        <taxon>Xanthomonas</taxon>
    </lineage>
</organism>